<protein>
    <recommendedName>
        <fullName evidence="4">Lipoprotein</fullName>
    </recommendedName>
</protein>
<keyword evidence="3" id="KW-1185">Reference proteome</keyword>
<organism evidence="2 3">
    <name type="scientific">Terriglobus aquaticus</name>
    <dbReference type="NCBI Taxonomy" id="940139"/>
    <lineage>
        <taxon>Bacteria</taxon>
        <taxon>Pseudomonadati</taxon>
        <taxon>Acidobacteriota</taxon>
        <taxon>Terriglobia</taxon>
        <taxon>Terriglobales</taxon>
        <taxon>Acidobacteriaceae</taxon>
        <taxon>Terriglobus</taxon>
    </lineage>
</organism>
<feature type="transmembrane region" description="Helical" evidence="1">
    <location>
        <begin position="31"/>
        <end position="52"/>
    </location>
</feature>
<name>A0ABW9KHL9_9BACT</name>
<reference evidence="2 3" key="1">
    <citation type="submission" date="2024-12" db="EMBL/GenBank/DDBJ databases">
        <authorList>
            <person name="Lee Y."/>
        </authorList>
    </citation>
    <scope>NUCLEOTIDE SEQUENCE [LARGE SCALE GENOMIC DNA]</scope>
    <source>
        <strain evidence="2 3">03SUJ4</strain>
    </source>
</reference>
<accession>A0ABW9KHL9</accession>
<keyword evidence="1" id="KW-0812">Transmembrane</keyword>
<sequence length="55" mass="5963">MVKRLVLVGCAMAACLPLSGCMVMGYSSRGGFFFWPGGLGLLVIIAVVYLLLRRR</sequence>
<evidence type="ECO:0000256" key="1">
    <source>
        <dbReference type="SAM" id="Phobius"/>
    </source>
</evidence>
<dbReference type="Proteomes" id="UP001634747">
    <property type="component" value="Unassembled WGS sequence"/>
</dbReference>
<evidence type="ECO:0000313" key="3">
    <source>
        <dbReference type="Proteomes" id="UP001634747"/>
    </source>
</evidence>
<evidence type="ECO:0000313" key="2">
    <source>
        <dbReference type="EMBL" id="MFN2974693.1"/>
    </source>
</evidence>
<comment type="caution">
    <text evidence="2">The sequence shown here is derived from an EMBL/GenBank/DDBJ whole genome shotgun (WGS) entry which is preliminary data.</text>
</comment>
<gene>
    <name evidence="2" type="ORF">ACK2TP_02870</name>
</gene>
<evidence type="ECO:0008006" key="4">
    <source>
        <dbReference type="Google" id="ProtNLM"/>
    </source>
</evidence>
<dbReference type="RefSeq" id="WP_263413749.1">
    <property type="nucleotide sequence ID" value="NZ_BAABBH010000001.1"/>
</dbReference>
<dbReference type="EMBL" id="JBJYXY010000001">
    <property type="protein sequence ID" value="MFN2974693.1"/>
    <property type="molecule type" value="Genomic_DNA"/>
</dbReference>
<keyword evidence="1" id="KW-1133">Transmembrane helix</keyword>
<dbReference type="PROSITE" id="PS51257">
    <property type="entry name" value="PROKAR_LIPOPROTEIN"/>
    <property type="match status" value="1"/>
</dbReference>
<proteinExistence type="predicted"/>
<keyword evidence="1" id="KW-0472">Membrane</keyword>